<evidence type="ECO:0000256" key="4">
    <source>
        <dbReference type="ARBA" id="ARBA00023136"/>
    </source>
</evidence>
<proteinExistence type="predicted"/>
<feature type="compositionally biased region" description="Basic and acidic residues" evidence="5">
    <location>
        <begin position="20"/>
        <end position="30"/>
    </location>
</feature>
<keyword evidence="4 6" id="KW-0472">Membrane</keyword>
<organism evidence="8 9">
    <name type="scientific">Streptomyces boluensis</name>
    <dbReference type="NCBI Taxonomy" id="1775135"/>
    <lineage>
        <taxon>Bacteria</taxon>
        <taxon>Bacillati</taxon>
        <taxon>Actinomycetota</taxon>
        <taxon>Actinomycetes</taxon>
        <taxon>Kitasatosporales</taxon>
        <taxon>Streptomycetaceae</taxon>
        <taxon>Streptomyces</taxon>
    </lineage>
</organism>
<evidence type="ECO:0000256" key="1">
    <source>
        <dbReference type="ARBA" id="ARBA00004141"/>
    </source>
</evidence>
<dbReference type="PANTHER" id="PTHR31310">
    <property type="match status" value="1"/>
</dbReference>
<evidence type="ECO:0000256" key="3">
    <source>
        <dbReference type="ARBA" id="ARBA00022989"/>
    </source>
</evidence>
<feature type="transmembrane region" description="Helical" evidence="6">
    <location>
        <begin position="229"/>
        <end position="245"/>
    </location>
</feature>
<feature type="region of interest" description="Disordered" evidence="5">
    <location>
        <begin position="94"/>
        <end position="124"/>
    </location>
</feature>
<name>A0A964UMT7_9ACTN</name>
<dbReference type="OrthoDB" id="5241565at2"/>
<dbReference type="EMBL" id="JAAAHS010000068">
    <property type="protein sequence ID" value="NBE52124.1"/>
    <property type="molecule type" value="Genomic_DNA"/>
</dbReference>
<evidence type="ECO:0000256" key="5">
    <source>
        <dbReference type="SAM" id="MobiDB-lite"/>
    </source>
</evidence>
<feature type="region of interest" description="Disordered" evidence="5">
    <location>
        <begin position="373"/>
        <end position="425"/>
    </location>
</feature>
<evidence type="ECO:0000256" key="6">
    <source>
        <dbReference type="SAM" id="Phobius"/>
    </source>
</evidence>
<feature type="transmembrane region" description="Helical" evidence="6">
    <location>
        <begin position="338"/>
        <end position="356"/>
    </location>
</feature>
<feature type="transmembrane region" description="Helical" evidence="6">
    <location>
        <begin position="289"/>
        <end position="308"/>
    </location>
</feature>
<dbReference type="InterPro" id="IPR026841">
    <property type="entry name" value="Aur1/Ipt1"/>
</dbReference>
<protein>
    <submittedName>
        <fullName evidence="8">PAP2 family protein</fullName>
    </submittedName>
</protein>
<dbReference type="Proteomes" id="UP000598297">
    <property type="component" value="Unassembled WGS sequence"/>
</dbReference>
<feature type="compositionally biased region" description="Low complexity" evidence="5">
    <location>
        <begin position="406"/>
        <end position="425"/>
    </location>
</feature>
<reference evidence="8" key="1">
    <citation type="submission" date="2020-01" db="EMBL/GenBank/DDBJ databases">
        <title>Whole-genome analyses of novel actinobacteria.</title>
        <authorList>
            <person name="Sahin N."/>
        </authorList>
    </citation>
    <scope>NUCLEOTIDE SEQUENCE</scope>
    <source>
        <strain evidence="8">YC537</strain>
    </source>
</reference>
<dbReference type="AlphaFoldDB" id="A0A964UMT7"/>
<gene>
    <name evidence="8" type="ORF">GUY60_11955</name>
</gene>
<feature type="transmembrane region" description="Helical" evidence="6">
    <location>
        <begin position="199"/>
        <end position="217"/>
    </location>
</feature>
<keyword evidence="3 6" id="KW-1133">Transmembrane helix</keyword>
<evidence type="ECO:0000256" key="2">
    <source>
        <dbReference type="ARBA" id="ARBA00022692"/>
    </source>
</evidence>
<dbReference type="GO" id="GO:0016020">
    <property type="term" value="C:membrane"/>
    <property type="evidence" value="ECO:0007669"/>
    <property type="project" value="UniProtKB-SubCell"/>
</dbReference>
<dbReference type="PANTHER" id="PTHR31310:SF7">
    <property type="entry name" value="PA-PHOSPHATASE RELATED-FAMILY PROTEIN DDB_G0268928"/>
    <property type="match status" value="1"/>
</dbReference>
<dbReference type="InterPro" id="IPR052185">
    <property type="entry name" value="IPC_Synthase-Related"/>
</dbReference>
<evidence type="ECO:0000313" key="9">
    <source>
        <dbReference type="Proteomes" id="UP000598297"/>
    </source>
</evidence>
<evidence type="ECO:0000313" key="8">
    <source>
        <dbReference type="EMBL" id="NBE52124.1"/>
    </source>
</evidence>
<keyword evidence="2 6" id="KW-0812">Transmembrane</keyword>
<feature type="domain" description="Inositolphosphotransferase Aur1/Ipt1" evidence="7">
    <location>
        <begin position="167"/>
        <end position="354"/>
    </location>
</feature>
<keyword evidence="9" id="KW-1185">Reference proteome</keyword>
<accession>A0A964UMT7</accession>
<feature type="region of interest" description="Disordered" evidence="5">
    <location>
        <begin position="1"/>
        <end position="75"/>
    </location>
</feature>
<comment type="caution">
    <text evidence="8">The sequence shown here is derived from an EMBL/GenBank/DDBJ whole genome shotgun (WGS) entry which is preliminary data.</text>
</comment>
<evidence type="ECO:0000259" key="7">
    <source>
        <dbReference type="Pfam" id="PF14378"/>
    </source>
</evidence>
<feature type="transmembrane region" description="Helical" evidence="6">
    <location>
        <begin position="315"/>
        <end position="332"/>
    </location>
</feature>
<dbReference type="CDD" id="cd03386">
    <property type="entry name" value="PAP2_Aur1_like"/>
    <property type="match status" value="1"/>
</dbReference>
<sequence>MRVSPKVGVRTRALGAYRPSRPEPPDEHHARAVRRVPTFPDRSPQLPVHHRAPLAHRPQGPAHRPANSSPRTGNPEVDLRVFAVAPLGGRGAPARYGVERAGGAGRPDRRGSRPMARDQVPQTAREVTHRPRWWTELPLIAVVYVAYSAGRLLARGDVSTAVDHGLAILRLEEGLRIDAEHPLNRLFTEQAWLGVPADFAYASLHYLVTPAVLVWLFRRRPAHYRAARTSLMISTLIGLLGFTLVPTCPPRLLDAAHGFVDTMAQYSAYGWWGAEASAPRGLGGMTNQYAAMPSLHVGWALWCGVMLWRYGRSPLLRAAGVAYPLLTTVVVLGTANHYFLDAVAGAAVIGLGLLLGRPAIRLADRVNSRWSTAFSGSRSPVVSAGCETSPGERIPHQRGTGGSGPADGPDGADSAAGDSPAAAAR</sequence>
<comment type="subcellular location">
    <subcellularLocation>
        <location evidence="1">Membrane</location>
        <topology evidence="1">Multi-pass membrane protein</topology>
    </subcellularLocation>
</comment>
<dbReference type="Pfam" id="PF14378">
    <property type="entry name" value="PAP2_3"/>
    <property type="match status" value="1"/>
</dbReference>